<name>A0A2P5DR06_PARAD</name>
<dbReference type="Proteomes" id="UP000237105">
    <property type="component" value="Unassembled WGS sequence"/>
</dbReference>
<reference evidence="2" key="1">
    <citation type="submission" date="2016-06" db="EMBL/GenBank/DDBJ databases">
        <title>Parallel loss of symbiosis genes in relatives of nitrogen-fixing non-legume Parasponia.</title>
        <authorList>
            <person name="Van Velzen R."/>
            <person name="Holmer R."/>
            <person name="Bu F."/>
            <person name="Rutten L."/>
            <person name="Van Zeijl A."/>
            <person name="Liu W."/>
            <person name="Santuari L."/>
            <person name="Cao Q."/>
            <person name="Sharma T."/>
            <person name="Shen D."/>
            <person name="Roswanjaya Y."/>
            <person name="Wardhani T."/>
            <person name="Kalhor M.S."/>
            <person name="Jansen J."/>
            <person name="Van den Hoogen J."/>
            <person name="Gungor B."/>
            <person name="Hartog M."/>
            <person name="Hontelez J."/>
            <person name="Verver J."/>
            <person name="Yang W.-C."/>
            <person name="Schijlen E."/>
            <person name="Repin R."/>
            <person name="Schilthuizen M."/>
            <person name="Schranz E."/>
            <person name="Heidstra R."/>
            <person name="Miyata K."/>
            <person name="Fedorova E."/>
            <person name="Kohlen W."/>
            <person name="Bisseling T."/>
            <person name="Smit S."/>
            <person name="Geurts R."/>
        </authorList>
    </citation>
    <scope>NUCLEOTIDE SEQUENCE [LARGE SCALE GENOMIC DNA]</scope>
    <source>
        <strain evidence="2">cv. WU1-14</strain>
    </source>
</reference>
<feature type="non-terminal residue" evidence="1">
    <location>
        <position position="1"/>
    </location>
</feature>
<proteinExistence type="predicted"/>
<sequence>ILSSVTVYNPIPFPHNIHARTHHVSQSCVESSWCISKARPANDLVHCFKAKNGSKMLLFQMSAAAGQGTKA</sequence>
<dbReference type="EMBL" id="JXTB01000022">
    <property type="protein sequence ID" value="PON75724.1"/>
    <property type="molecule type" value="Genomic_DNA"/>
</dbReference>
<accession>A0A2P5DR06</accession>
<evidence type="ECO:0000313" key="2">
    <source>
        <dbReference type="Proteomes" id="UP000237105"/>
    </source>
</evidence>
<gene>
    <name evidence="1" type="ORF">PanWU01x14_039840</name>
</gene>
<dbReference type="AlphaFoldDB" id="A0A2P5DR06"/>
<evidence type="ECO:0000313" key="1">
    <source>
        <dbReference type="EMBL" id="PON75724.1"/>
    </source>
</evidence>
<comment type="caution">
    <text evidence="1">The sequence shown here is derived from an EMBL/GenBank/DDBJ whole genome shotgun (WGS) entry which is preliminary data.</text>
</comment>
<organism evidence="1 2">
    <name type="scientific">Parasponia andersonii</name>
    <name type="common">Sponia andersonii</name>
    <dbReference type="NCBI Taxonomy" id="3476"/>
    <lineage>
        <taxon>Eukaryota</taxon>
        <taxon>Viridiplantae</taxon>
        <taxon>Streptophyta</taxon>
        <taxon>Embryophyta</taxon>
        <taxon>Tracheophyta</taxon>
        <taxon>Spermatophyta</taxon>
        <taxon>Magnoliopsida</taxon>
        <taxon>eudicotyledons</taxon>
        <taxon>Gunneridae</taxon>
        <taxon>Pentapetalae</taxon>
        <taxon>rosids</taxon>
        <taxon>fabids</taxon>
        <taxon>Rosales</taxon>
        <taxon>Cannabaceae</taxon>
        <taxon>Parasponia</taxon>
    </lineage>
</organism>
<keyword evidence="2" id="KW-1185">Reference proteome</keyword>
<protein>
    <submittedName>
        <fullName evidence="1">Uncharacterized protein</fullName>
    </submittedName>
</protein>